<evidence type="ECO:0000256" key="1">
    <source>
        <dbReference type="ARBA" id="ARBA00011073"/>
    </source>
</evidence>
<dbReference type="InterPro" id="IPR022398">
    <property type="entry name" value="Peptidase_S8_His-AS"/>
</dbReference>
<evidence type="ECO:0000256" key="5">
    <source>
        <dbReference type="PROSITE-ProRule" id="PRU01240"/>
    </source>
</evidence>
<protein>
    <submittedName>
        <fullName evidence="8">Subtilisin family serine protease</fullName>
    </submittedName>
</protein>
<sequence>MKKQKLVIGLFVMILSLFFHQQKVNGEFLQEWIVYFDNKENYMQFIEKYKNRIEDYMDEELVLKAAFSSQEIEQVQHLSIVSKVEPNHKKSFASYLSFNDPLLFEQWGLEKIDVYQAMNQFISKNLLYGKRFIVNHAAVMYEEQPLRSSNFQVLLEETKLSRISVQLDHIEGPWLLEVLDEYGNVIAMNTGDLPKLDVLISKDKTYSRLQISLKNTEQWDQQPIVEKVIGVNHVLVAVIDTGVSLHKDFCGNVLHSLGKDYIDEQGIAIDENGHGTHVTGIIAACPNNGEGVAGTAGFAPVDILPLKVLDQSGNGSDFDIAQAVNDAIVAHVDIINLSLAGQGETTILYEAIYAALRQNIIVVAAAGNWKMSTANIYPASYPGVITVAATNQSDNILPYSNYGWEVDISAPGLNIISTYLNDSYHSLSGTSMAAPFVTSAVAFLKAAHPDLDLIQIRQRLFQSALDVKSKGYDIYSGYGIVQISKAVNRTSSESIDWLTMKDFQTINLSNQQILGLSSGLIGKNVYIFIEGQLVSRFIGANSWQYIHLPAIQSARNEKNVTVIAAEQNGNVLASDDRIIILGNENQIQSFADVSETYWAYKDIQRAYNQYLINGFSDGTFRPNEYLKRRHGLMMIHRLFAWPPQQLVPPFKDTPLELSGALAIYSAYEQQVIKGYDNGNFYPEKLLTRAQMAVILARALKLSETSYDGAPYPFKDLSEPKHFAYYAVQQLADKGIITKQDYFRPNDFITRAQFAAMVMRTYDYLQNK</sequence>
<dbReference type="PANTHER" id="PTHR43806">
    <property type="entry name" value="PEPTIDASE S8"/>
    <property type="match status" value="1"/>
</dbReference>
<dbReference type="GO" id="GO:0004252">
    <property type="term" value="F:serine-type endopeptidase activity"/>
    <property type="evidence" value="ECO:0007669"/>
    <property type="project" value="UniProtKB-UniRule"/>
</dbReference>
<dbReference type="PROSITE" id="PS00136">
    <property type="entry name" value="SUBTILASE_ASP"/>
    <property type="match status" value="1"/>
</dbReference>
<dbReference type="Gene3D" id="3.40.50.200">
    <property type="entry name" value="Peptidase S8/S53 domain"/>
    <property type="match status" value="1"/>
</dbReference>
<dbReference type="InterPro" id="IPR001119">
    <property type="entry name" value="SLH_dom"/>
</dbReference>
<dbReference type="Pfam" id="PF00395">
    <property type="entry name" value="SLH"/>
    <property type="match status" value="3"/>
</dbReference>
<feature type="active site" description="Charge relay system" evidence="5">
    <location>
        <position position="274"/>
    </location>
</feature>
<dbReference type="Proteomes" id="UP000248555">
    <property type="component" value="Unassembled WGS sequence"/>
</dbReference>
<dbReference type="PRINTS" id="PR00723">
    <property type="entry name" value="SUBTILISIN"/>
</dbReference>
<evidence type="ECO:0000256" key="3">
    <source>
        <dbReference type="ARBA" id="ARBA00022801"/>
    </source>
</evidence>
<comment type="similarity">
    <text evidence="1 5">Belongs to the peptidase S8 family.</text>
</comment>
<keyword evidence="4 5" id="KW-0720">Serine protease</keyword>
<dbReference type="PROSITE" id="PS51892">
    <property type="entry name" value="SUBTILASE"/>
    <property type="match status" value="1"/>
</dbReference>
<proteinExistence type="inferred from homology"/>
<dbReference type="OrthoDB" id="9798386at2"/>
<dbReference type="GO" id="GO:0006508">
    <property type="term" value="P:proteolysis"/>
    <property type="evidence" value="ECO:0007669"/>
    <property type="project" value="UniProtKB-KW"/>
</dbReference>
<feature type="domain" description="SLH" evidence="7">
    <location>
        <begin position="646"/>
        <end position="709"/>
    </location>
</feature>
<dbReference type="SUPFAM" id="SSF52743">
    <property type="entry name" value="Subtilisin-like"/>
    <property type="match status" value="1"/>
</dbReference>
<feature type="active site" description="Charge relay system" evidence="5">
    <location>
        <position position="240"/>
    </location>
</feature>
<dbReference type="RefSeq" id="WP_111644946.1">
    <property type="nucleotide sequence ID" value="NZ_QLMH01000005.1"/>
</dbReference>
<comment type="caution">
    <text evidence="8">The sequence shown here is derived from an EMBL/GenBank/DDBJ whole genome shotgun (WGS) entry which is preliminary data.</text>
</comment>
<dbReference type="InterPro" id="IPR015500">
    <property type="entry name" value="Peptidase_S8_subtilisin-rel"/>
</dbReference>
<keyword evidence="6" id="KW-0175">Coiled coil</keyword>
<keyword evidence="3 5" id="KW-0378">Hydrolase</keyword>
<feature type="domain" description="SLH" evidence="7">
    <location>
        <begin position="586"/>
        <end position="645"/>
    </location>
</feature>
<dbReference type="InterPro" id="IPR000209">
    <property type="entry name" value="Peptidase_S8/S53_dom"/>
</dbReference>
<gene>
    <name evidence="8" type="ORF">B0I26_10582</name>
</gene>
<keyword evidence="9" id="KW-1185">Reference proteome</keyword>
<evidence type="ECO:0000256" key="4">
    <source>
        <dbReference type="ARBA" id="ARBA00022825"/>
    </source>
</evidence>
<dbReference type="InterPro" id="IPR023827">
    <property type="entry name" value="Peptidase_S8_Asp-AS"/>
</dbReference>
<evidence type="ECO:0000259" key="7">
    <source>
        <dbReference type="PROSITE" id="PS51272"/>
    </source>
</evidence>
<evidence type="ECO:0000256" key="6">
    <source>
        <dbReference type="SAM" id="Coils"/>
    </source>
</evidence>
<evidence type="ECO:0000313" key="8">
    <source>
        <dbReference type="EMBL" id="RAK19900.1"/>
    </source>
</evidence>
<dbReference type="InterPro" id="IPR036852">
    <property type="entry name" value="Peptidase_S8/S53_dom_sf"/>
</dbReference>
<feature type="domain" description="SLH" evidence="7">
    <location>
        <begin position="710"/>
        <end position="767"/>
    </location>
</feature>
<keyword evidence="2 5" id="KW-0645">Protease</keyword>
<dbReference type="PANTHER" id="PTHR43806:SF11">
    <property type="entry name" value="CEREVISIN-RELATED"/>
    <property type="match status" value="1"/>
</dbReference>
<accession>A0A327YFU0</accession>
<organism evidence="8 9">
    <name type="scientific">Paranoxybacillus vitaminiphilus</name>
    <dbReference type="NCBI Taxonomy" id="581036"/>
    <lineage>
        <taxon>Bacteria</taxon>
        <taxon>Bacillati</taxon>
        <taxon>Bacillota</taxon>
        <taxon>Bacilli</taxon>
        <taxon>Bacillales</taxon>
        <taxon>Anoxybacillaceae</taxon>
        <taxon>Paranoxybacillus</taxon>
    </lineage>
</organism>
<name>A0A327YFU0_9BACL</name>
<dbReference type="EMBL" id="QLMH01000005">
    <property type="protein sequence ID" value="RAK19900.1"/>
    <property type="molecule type" value="Genomic_DNA"/>
</dbReference>
<dbReference type="InterPro" id="IPR050131">
    <property type="entry name" value="Peptidase_S8_subtilisin-like"/>
</dbReference>
<dbReference type="PROSITE" id="PS00137">
    <property type="entry name" value="SUBTILASE_HIS"/>
    <property type="match status" value="1"/>
</dbReference>
<dbReference type="Pfam" id="PF00082">
    <property type="entry name" value="Peptidase_S8"/>
    <property type="match status" value="1"/>
</dbReference>
<dbReference type="PROSITE" id="PS51272">
    <property type="entry name" value="SLH"/>
    <property type="match status" value="3"/>
</dbReference>
<feature type="active site" description="Charge relay system" evidence="5">
    <location>
        <position position="431"/>
    </location>
</feature>
<dbReference type="AlphaFoldDB" id="A0A327YFU0"/>
<evidence type="ECO:0000256" key="2">
    <source>
        <dbReference type="ARBA" id="ARBA00022670"/>
    </source>
</evidence>
<reference evidence="8 9" key="1">
    <citation type="submission" date="2018-06" db="EMBL/GenBank/DDBJ databases">
        <title>Genomic Encyclopedia of Type Strains, Phase III (KMG-III): the genomes of soil and plant-associated and newly described type strains.</title>
        <authorList>
            <person name="Whitman W."/>
        </authorList>
    </citation>
    <scope>NUCLEOTIDE SEQUENCE [LARGE SCALE GENOMIC DNA]</scope>
    <source>
        <strain evidence="8 9">CGMCC 1.8979</strain>
    </source>
</reference>
<feature type="coiled-coil region" evidence="6">
    <location>
        <begin position="39"/>
        <end position="66"/>
    </location>
</feature>
<evidence type="ECO:0000313" key="9">
    <source>
        <dbReference type="Proteomes" id="UP000248555"/>
    </source>
</evidence>